<dbReference type="GO" id="GO:0090730">
    <property type="term" value="C:Las1 complex"/>
    <property type="evidence" value="ECO:0007669"/>
    <property type="project" value="InterPro"/>
</dbReference>
<sequence length="554" mass="61275">MSAPWGDHEEFLYVLCRLAVAVPVLEAKISGSEIGDAIGLSFLETLSFLAGGVQSVAIWRARCHQRLPHAIETTCKLSEAVLYDVNGSVSNDALCGMYSVALMRGVNGLTDTANQRGLVASSVASIASSLGLPGWLVDLRHDVSHNDLPELGCLRLGAAQLLGFMFKNYWVKKKAAVFERLQSAHSLLQRYKTLSKKILGGKEAQAALAESCKAFVFSTPPSLVEPAAIHFLVECAYSPGLDRWGAGRTFGENADAHALEVVKRGALIPANPKVYTEDQAGFELCVKRFRPLLVSIQNSRVTFSARLLAALVNFVLSEEAAEECQGEKGDGGERDATGRSLVLPNSDEYTFSRAPTQSSDLPEQRLEREAGKARKLFFAVRWIEYLLSRDYVSQFHQRAAIFKKNGPNLRQKAQGKWRSDESAFMKKPIYLKEMEYPLNSITDKLEAVGESELGPLGTQLLNLFLVTVAESRQRVLKRKDFQHEGQHGASSQTQTLLPPPEEDQRKLTLEEMEAIFSSDSEPDEKCATAIDARHDYKPVKWVKISHYESVHCSI</sequence>
<dbReference type="GO" id="GO:0030687">
    <property type="term" value="C:preribosome, large subunit precursor"/>
    <property type="evidence" value="ECO:0007669"/>
    <property type="project" value="TreeGrafter"/>
</dbReference>
<evidence type="ECO:0000313" key="2">
    <source>
        <dbReference type="EMBL" id="GMI46695.1"/>
    </source>
</evidence>
<accession>A0A9W7GMM7</accession>
<dbReference type="EMBL" id="BRYA01000310">
    <property type="protein sequence ID" value="GMI46695.1"/>
    <property type="molecule type" value="Genomic_DNA"/>
</dbReference>
<protein>
    <recommendedName>
        <fullName evidence="4">Las1-like protein</fullName>
    </recommendedName>
</protein>
<dbReference type="PANTHER" id="PTHR15002:SF0">
    <property type="entry name" value="RIBOSOMAL BIOGENESIS PROTEIN LAS1L"/>
    <property type="match status" value="1"/>
</dbReference>
<comment type="caution">
    <text evidence="2">The sequence shown here is derived from an EMBL/GenBank/DDBJ whole genome shotgun (WGS) entry which is preliminary data.</text>
</comment>
<dbReference type="OrthoDB" id="10263222at2759"/>
<gene>
    <name evidence="2" type="ORF">TrCOL_g1643</name>
</gene>
<dbReference type="GO" id="GO:0000470">
    <property type="term" value="P:maturation of LSU-rRNA"/>
    <property type="evidence" value="ECO:0007669"/>
    <property type="project" value="TreeGrafter"/>
</dbReference>
<dbReference type="GO" id="GO:0004519">
    <property type="term" value="F:endonuclease activity"/>
    <property type="evidence" value="ECO:0007669"/>
    <property type="project" value="InterPro"/>
</dbReference>
<feature type="region of interest" description="Disordered" evidence="1">
    <location>
        <begin position="480"/>
        <end position="502"/>
    </location>
</feature>
<proteinExistence type="predicted"/>
<organism evidence="2 3">
    <name type="scientific">Triparma columacea</name>
    <dbReference type="NCBI Taxonomy" id="722753"/>
    <lineage>
        <taxon>Eukaryota</taxon>
        <taxon>Sar</taxon>
        <taxon>Stramenopiles</taxon>
        <taxon>Ochrophyta</taxon>
        <taxon>Bolidophyceae</taxon>
        <taxon>Parmales</taxon>
        <taxon>Triparmaceae</taxon>
        <taxon>Triparma</taxon>
    </lineage>
</organism>
<dbReference type="AlphaFoldDB" id="A0A9W7GMM7"/>
<reference evidence="3" key="1">
    <citation type="journal article" date="2023" name="Commun. Biol.">
        <title>Genome analysis of Parmales, the sister group of diatoms, reveals the evolutionary specialization of diatoms from phago-mixotrophs to photoautotrophs.</title>
        <authorList>
            <person name="Ban H."/>
            <person name="Sato S."/>
            <person name="Yoshikawa S."/>
            <person name="Yamada K."/>
            <person name="Nakamura Y."/>
            <person name="Ichinomiya M."/>
            <person name="Sato N."/>
            <person name="Blanc-Mathieu R."/>
            <person name="Endo H."/>
            <person name="Kuwata A."/>
            <person name="Ogata H."/>
        </authorList>
    </citation>
    <scope>NUCLEOTIDE SEQUENCE [LARGE SCALE GENOMIC DNA]</scope>
</reference>
<dbReference type="Pfam" id="PF04031">
    <property type="entry name" value="Las1"/>
    <property type="match status" value="1"/>
</dbReference>
<name>A0A9W7GMM7_9STRA</name>
<dbReference type="GO" id="GO:0000460">
    <property type="term" value="P:maturation of 5.8S rRNA"/>
    <property type="evidence" value="ECO:0007669"/>
    <property type="project" value="TreeGrafter"/>
</dbReference>
<evidence type="ECO:0008006" key="4">
    <source>
        <dbReference type="Google" id="ProtNLM"/>
    </source>
</evidence>
<evidence type="ECO:0000313" key="3">
    <source>
        <dbReference type="Proteomes" id="UP001165065"/>
    </source>
</evidence>
<evidence type="ECO:0000256" key="1">
    <source>
        <dbReference type="SAM" id="MobiDB-lite"/>
    </source>
</evidence>
<dbReference type="InterPro" id="IPR007174">
    <property type="entry name" value="Las1"/>
</dbReference>
<dbReference type="Proteomes" id="UP001165065">
    <property type="component" value="Unassembled WGS sequence"/>
</dbReference>
<dbReference type="PANTHER" id="PTHR15002">
    <property type="entry name" value="RIBOSOMAL BIOGENESIS PROTEIN LAS1L"/>
    <property type="match status" value="1"/>
</dbReference>
<keyword evidence="3" id="KW-1185">Reference proteome</keyword>